<dbReference type="RefSeq" id="WP_142862117.1">
    <property type="nucleotide sequence ID" value="NZ_VJMF01000022.1"/>
</dbReference>
<dbReference type="AlphaFoldDB" id="A0A549T354"/>
<reference evidence="3 4" key="1">
    <citation type="submission" date="2019-07" db="EMBL/GenBank/DDBJ databases">
        <title>Ln-dependent methylotrophs.</title>
        <authorList>
            <person name="Tani A."/>
        </authorList>
    </citation>
    <scope>NUCLEOTIDE SEQUENCE [LARGE SCALE GENOMIC DNA]</scope>
    <source>
        <strain evidence="3 4">SM89A</strain>
    </source>
</reference>
<dbReference type="EMBL" id="VJMF01000022">
    <property type="protein sequence ID" value="TRL36303.1"/>
    <property type="molecule type" value="Genomic_DNA"/>
</dbReference>
<gene>
    <name evidence="3" type="ORF">FM996_05085</name>
</gene>
<keyword evidence="2" id="KW-1133">Transmembrane helix</keyword>
<evidence type="ECO:0000313" key="4">
    <source>
        <dbReference type="Proteomes" id="UP000316781"/>
    </source>
</evidence>
<keyword evidence="2" id="KW-0472">Membrane</keyword>
<dbReference type="Gene3D" id="2.70.40.10">
    <property type="match status" value="1"/>
</dbReference>
<keyword evidence="2" id="KW-0812">Transmembrane</keyword>
<evidence type="ECO:0000313" key="3">
    <source>
        <dbReference type="EMBL" id="TRL36303.1"/>
    </source>
</evidence>
<feature type="transmembrane region" description="Helical" evidence="2">
    <location>
        <begin position="167"/>
        <end position="190"/>
    </location>
</feature>
<dbReference type="Proteomes" id="UP000316781">
    <property type="component" value="Unassembled WGS sequence"/>
</dbReference>
<organism evidence="3 4">
    <name type="scientific">Methylosinus sporium</name>
    <dbReference type="NCBI Taxonomy" id="428"/>
    <lineage>
        <taxon>Bacteria</taxon>
        <taxon>Pseudomonadati</taxon>
        <taxon>Pseudomonadota</taxon>
        <taxon>Alphaproteobacteria</taxon>
        <taxon>Hyphomicrobiales</taxon>
        <taxon>Methylocystaceae</taxon>
        <taxon>Methylosinus</taxon>
    </lineage>
</organism>
<accession>A0A549T354</accession>
<evidence type="ECO:0000256" key="1">
    <source>
        <dbReference type="SAM" id="MobiDB-lite"/>
    </source>
</evidence>
<dbReference type="SUPFAM" id="SSF51283">
    <property type="entry name" value="dUTPase-like"/>
    <property type="match status" value="1"/>
</dbReference>
<comment type="caution">
    <text evidence="3">The sequence shown here is derived from an EMBL/GenBank/DDBJ whole genome shotgun (WGS) entry which is preliminary data.</text>
</comment>
<name>A0A549T354_METSR</name>
<protein>
    <recommendedName>
        <fullName evidence="5">dUTPase-like domain-containing protein</fullName>
    </recommendedName>
</protein>
<feature type="region of interest" description="Disordered" evidence="1">
    <location>
        <begin position="241"/>
        <end position="279"/>
    </location>
</feature>
<dbReference type="Gene3D" id="1.20.5.340">
    <property type="match status" value="1"/>
</dbReference>
<sequence>MRSANSIIFVETDLEFRLPDYIAIRFNLQIRHVHRGLLLGTGPLVDPGYWGKLCIPLHNLTNQDYLIPLEEGLIWVEFTKTTSTPTEGSDPLMRDGREHWDIKKFIRKAALPIAGGDPVGIRSSIPTMANDASAAAEKARAASQTAASDAKKAQEAAEDLKNRFQTIAWLALAGLGVSLFAIYFTIFCGWRADMSAVWGKIADSASSMGELKSSVGDNGKTIEEMTNRLKALEAEIETLRRQGSESDVRLPVAARPATKPHLQSGRKKRRPYANSSVDR</sequence>
<evidence type="ECO:0008006" key="5">
    <source>
        <dbReference type="Google" id="ProtNLM"/>
    </source>
</evidence>
<dbReference type="InterPro" id="IPR036157">
    <property type="entry name" value="dUTPase-like_sf"/>
</dbReference>
<proteinExistence type="predicted"/>
<evidence type="ECO:0000256" key="2">
    <source>
        <dbReference type="SAM" id="Phobius"/>
    </source>
</evidence>